<dbReference type="GeneID" id="25419403"/>
<sequence>MTASDLPNKDETDLQMQRRIAELEKANKDLRAEILECKKADETLSRDRNLLESVMQTTDFMLAFFDPQFNFVWVNPAYAESCHMKPEELVGKNHFVLYPHEENEAIFRKVRDTGKGVFFKDKPFVYPDQPERGVTYWDWSLVPVKNSDGNVTGLVLSLRETTKYKQAEETLNEIKERLQFIVDNSPDSIFLQDSGLRYVWVPKPIEGLSIDQYLGHTDIELGDIGEIPESGRELHAIKQQILESGIGRTLEMTLNGSAGSQHFISTYEPWSNKEGKIIGLAGYVRDITERKKAENTLHEAHEELQIKSEKLQAVNEELQLQSEELQAQTEELKEAYEAMSESEKRCRLLFDHSLDAIILTDPRGNGKILSANPAACRLLGWSEKELIGKGRDAMFDPEDPALSSLLDKRTRSGSAKVQLTYRRKDGTRFIGELNTALFTDINGEPRAVAIIRDITERKHMEEALRESEESFRTLFNSMSEGFAVQEVVYDGEQLPVDLKFIDVNPAFEWLIGLERADVIGKLRNDLFAVADPYWLEKYNSVVLTGEPAHFENYSKALNRYFEVYAFPIKPPRFGVIFMDITERKRAEEALKEAYSSLEIKVKERTAELEEAYNLLKESEERFRISVKNTKFVLSQFNSNLRYTWIYNPHPDFDASLLIGKRGDELENSDEMRRFTALKRQVLKSGKGIHEEISFSRSDGVHTYDTIIEPLYNDTGNVIGGTVSALDITDRKKAEEALAKIEIARKQEVHHRIKNNLQVISSLLDLQAEKFKSRKDIKNHEVLEAFRESQDRVMSIALIHEELHEGRGIDKLNFSLYLQRLADSLFHTCRLENTNVSLNLDLEESIFFDMDTAVPLGMIVNEIVSNSFKYAFSGRDGGEIQIILHRKEDIKDGNTEYVLTISDNGVGIPENIDFENTETLGLQLVNILVDQLDGEIELKRDKGTEFTISFSVEEKENL</sequence>
<dbReference type="PROSITE" id="PS50113">
    <property type="entry name" value="PAC"/>
    <property type="match status" value="4"/>
</dbReference>
<dbReference type="InterPro" id="IPR035965">
    <property type="entry name" value="PAS-like_dom_sf"/>
</dbReference>
<feature type="domain" description="PAC" evidence="4">
    <location>
        <begin position="120"/>
        <end position="173"/>
    </location>
</feature>
<dbReference type="InterPro" id="IPR000014">
    <property type="entry name" value="PAS"/>
</dbReference>
<dbReference type="Pfam" id="PF13426">
    <property type="entry name" value="PAS_9"/>
    <property type="match status" value="1"/>
</dbReference>
<dbReference type="SMART" id="SM00086">
    <property type="entry name" value="PAC"/>
    <property type="match status" value="3"/>
</dbReference>
<dbReference type="STRING" id="1434110.MSHOH_1508"/>
<keyword evidence="1" id="KW-0175">Coiled coil</keyword>
<feature type="coiled-coil region" evidence="1">
    <location>
        <begin position="290"/>
        <end position="345"/>
    </location>
</feature>
<dbReference type="InterPro" id="IPR013656">
    <property type="entry name" value="PAS_4"/>
</dbReference>
<dbReference type="Gene3D" id="3.30.450.20">
    <property type="entry name" value="PAS domain"/>
    <property type="match status" value="5"/>
</dbReference>
<dbReference type="PROSITE" id="PS50112">
    <property type="entry name" value="PAS"/>
    <property type="match status" value="2"/>
</dbReference>
<keyword evidence="6" id="KW-1185">Reference proteome</keyword>
<evidence type="ECO:0000259" key="3">
    <source>
        <dbReference type="PROSITE" id="PS50112"/>
    </source>
</evidence>
<evidence type="ECO:0000259" key="2">
    <source>
        <dbReference type="PROSITE" id="PS50109"/>
    </source>
</evidence>
<feature type="domain" description="PAS" evidence="3">
    <location>
        <begin position="342"/>
        <end position="399"/>
    </location>
</feature>
<dbReference type="HOGENOM" id="CLU_000445_114_57_2"/>
<organism evidence="5 6">
    <name type="scientific">Methanosarcina horonobensis HB-1 = JCM 15518</name>
    <dbReference type="NCBI Taxonomy" id="1434110"/>
    <lineage>
        <taxon>Archaea</taxon>
        <taxon>Methanobacteriati</taxon>
        <taxon>Methanobacteriota</taxon>
        <taxon>Stenosarchaea group</taxon>
        <taxon>Methanomicrobia</taxon>
        <taxon>Methanosarcinales</taxon>
        <taxon>Methanosarcinaceae</taxon>
        <taxon>Methanosarcina</taxon>
    </lineage>
</organism>
<dbReference type="SMART" id="SM00387">
    <property type="entry name" value="HATPase_c"/>
    <property type="match status" value="1"/>
</dbReference>
<dbReference type="PANTHER" id="PTHR43065:SF23">
    <property type="entry name" value="SENSOR HISTIDINE KINASE PDTAS"/>
    <property type="match status" value="1"/>
</dbReference>
<dbReference type="PROSITE" id="PS50109">
    <property type="entry name" value="HIS_KIN"/>
    <property type="match status" value="1"/>
</dbReference>
<feature type="coiled-coil region" evidence="1">
    <location>
        <begin position="13"/>
        <end position="43"/>
    </location>
</feature>
<dbReference type="InterPro" id="IPR001610">
    <property type="entry name" value="PAC"/>
</dbReference>
<feature type="coiled-coil region" evidence="1">
    <location>
        <begin position="157"/>
        <end position="184"/>
    </location>
</feature>
<dbReference type="Pfam" id="PF08448">
    <property type="entry name" value="PAS_4"/>
    <property type="match status" value="3"/>
</dbReference>
<dbReference type="CDD" id="cd00130">
    <property type="entry name" value="PAS"/>
    <property type="match status" value="2"/>
</dbReference>
<evidence type="ECO:0000313" key="6">
    <source>
        <dbReference type="Proteomes" id="UP000033101"/>
    </source>
</evidence>
<proteinExistence type="predicted"/>
<dbReference type="Pfam" id="PF02518">
    <property type="entry name" value="HATPase_c"/>
    <property type="match status" value="1"/>
</dbReference>
<reference evidence="5 6" key="1">
    <citation type="submission" date="2014-07" db="EMBL/GenBank/DDBJ databases">
        <title>Methanogenic archaea and the global carbon cycle.</title>
        <authorList>
            <person name="Henriksen J.R."/>
            <person name="Luke J."/>
            <person name="Reinhart S."/>
            <person name="Benedict M.N."/>
            <person name="Youngblut N.D."/>
            <person name="Metcalf M.E."/>
            <person name="Whitaker R.J."/>
            <person name="Metcalf W.W."/>
        </authorList>
    </citation>
    <scope>NUCLEOTIDE SEQUENCE [LARGE SCALE GENOMIC DNA]</scope>
    <source>
        <strain evidence="5 6">HB-1</strain>
    </source>
</reference>
<dbReference type="Proteomes" id="UP000033101">
    <property type="component" value="Chromosome"/>
</dbReference>
<feature type="domain" description="Histidine kinase" evidence="2">
    <location>
        <begin position="747"/>
        <end position="953"/>
    </location>
</feature>
<feature type="domain" description="PAC" evidence="4">
    <location>
        <begin position="248"/>
        <end position="299"/>
    </location>
</feature>
<feature type="domain" description="PAS" evidence="3">
    <location>
        <begin position="47"/>
        <end position="109"/>
    </location>
</feature>
<feature type="domain" description="PAC" evidence="4">
    <location>
        <begin position="688"/>
        <end position="739"/>
    </location>
</feature>
<dbReference type="KEGG" id="mhor:MSHOH_1508"/>
<dbReference type="EMBL" id="CP009516">
    <property type="protein sequence ID" value="AKB77991.1"/>
    <property type="molecule type" value="Genomic_DNA"/>
</dbReference>
<dbReference type="InterPro" id="IPR003594">
    <property type="entry name" value="HATPase_dom"/>
</dbReference>
<dbReference type="Pfam" id="PF13188">
    <property type="entry name" value="PAS_8"/>
    <property type="match status" value="1"/>
</dbReference>
<dbReference type="NCBIfam" id="TIGR00229">
    <property type="entry name" value="sensory_box"/>
    <property type="match status" value="3"/>
</dbReference>
<dbReference type="Gene3D" id="3.30.565.10">
    <property type="entry name" value="Histidine kinase-like ATPase, C-terminal domain"/>
    <property type="match status" value="1"/>
</dbReference>
<dbReference type="InterPro" id="IPR000700">
    <property type="entry name" value="PAS-assoc_C"/>
</dbReference>
<protein>
    <recommendedName>
        <fullName evidence="7">Sensory transduction histidine kinase</fullName>
    </recommendedName>
</protein>
<dbReference type="PATRIC" id="fig|1434110.4.peg.1887"/>
<dbReference type="Pfam" id="PF07568">
    <property type="entry name" value="HisKA_2"/>
    <property type="match status" value="1"/>
</dbReference>
<dbReference type="RefSeq" id="WP_052730766.1">
    <property type="nucleotide sequence ID" value="NZ_CP009516.1"/>
</dbReference>
<evidence type="ECO:0000259" key="4">
    <source>
        <dbReference type="PROSITE" id="PS50113"/>
    </source>
</evidence>
<feature type="domain" description="PAC" evidence="4">
    <location>
        <begin position="415"/>
        <end position="466"/>
    </location>
</feature>
<evidence type="ECO:0008006" key="7">
    <source>
        <dbReference type="Google" id="ProtNLM"/>
    </source>
</evidence>
<dbReference type="InterPro" id="IPR005467">
    <property type="entry name" value="His_kinase_dom"/>
</dbReference>
<accession>A0A0E3SB01</accession>
<dbReference type="AlphaFoldDB" id="A0A0E3SB01"/>
<dbReference type="PANTHER" id="PTHR43065">
    <property type="entry name" value="SENSOR HISTIDINE KINASE"/>
    <property type="match status" value="1"/>
</dbReference>
<dbReference type="SMART" id="SM00091">
    <property type="entry name" value="PAS"/>
    <property type="match status" value="4"/>
</dbReference>
<gene>
    <name evidence="5" type="ORF">MSHOH_1508</name>
</gene>
<evidence type="ECO:0000256" key="1">
    <source>
        <dbReference type="SAM" id="Coils"/>
    </source>
</evidence>
<dbReference type="OrthoDB" id="8127at2157"/>
<dbReference type="InterPro" id="IPR036890">
    <property type="entry name" value="HATPase_C_sf"/>
</dbReference>
<evidence type="ECO:0000313" key="5">
    <source>
        <dbReference type="EMBL" id="AKB77991.1"/>
    </source>
</evidence>
<name>A0A0E3SB01_9EURY</name>
<dbReference type="InterPro" id="IPR011495">
    <property type="entry name" value="Sig_transdc_His_kin_sub2_dim/P"/>
</dbReference>
<dbReference type="SUPFAM" id="SSF55785">
    <property type="entry name" value="PYP-like sensor domain (PAS domain)"/>
    <property type="match status" value="5"/>
</dbReference>
<dbReference type="SUPFAM" id="SSF55874">
    <property type="entry name" value="ATPase domain of HSP90 chaperone/DNA topoisomerase II/histidine kinase"/>
    <property type="match status" value="1"/>
</dbReference>